<feature type="transmembrane region" description="Helical" evidence="1">
    <location>
        <begin position="69"/>
        <end position="87"/>
    </location>
</feature>
<evidence type="ECO:0000256" key="1">
    <source>
        <dbReference type="SAM" id="Phobius"/>
    </source>
</evidence>
<dbReference type="RefSeq" id="WP_311075547.1">
    <property type="nucleotide sequence ID" value="NZ_CP134494.1"/>
</dbReference>
<name>A0ABY9VLW6_9BACI</name>
<keyword evidence="3" id="KW-1185">Reference proteome</keyword>
<protein>
    <recommendedName>
        <fullName evidence="4">DUF1449 family protein</fullName>
    </recommendedName>
</protein>
<sequence>MDEGSLIISGIGMAIGVFYSIYHLFISKTSAGLEKEIEEKMQAHPVANVIRYLIFIAVNSFLGNMFFDIGWLLWISFFSAVALWILLVEHQFNFSYLSSIFMILLIFSGAGVPTHQQSFINHISDHTEYECLRIECVKVSEVHVNDELKTEIKTLSIQGYSFDWYMLFARGGLTLKDEDGNIKVFSGVNIGGLWLLDK</sequence>
<dbReference type="Proteomes" id="UP001303324">
    <property type="component" value="Chromosome"/>
</dbReference>
<feature type="transmembrane region" description="Helical" evidence="1">
    <location>
        <begin position="94"/>
        <end position="112"/>
    </location>
</feature>
<evidence type="ECO:0008006" key="4">
    <source>
        <dbReference type="Google" id="ProtNLM"/>
    </source>
</evidence>
<dbReference type="EMBL" id="CP134494">
    <property type="protein sequence ID" value="WNF24630.1"/>
    <property type="molecule type" value="Genomic_DNA"/>
</dbReference>
<evidence type="ECO:0000313" key="2">
    <source>
        <dbReference type="EMBL" id="WNF24630.1"/>
    </source>
</evidence>
<feature type="transmembrane region" description="Helical" evidence="1">
    <location>
        <begin position="46"/>
        <end position="63"/>
    </location>
</feature>
<keyword evidence="1" id="KW-0472">Membrane</keyword>
<proteinExistence type="predicted"/>
<keyword evidence="1" id="KW-0812">Transmembrane</keyword>
<feature type="transmembrane region" description="Helical" evidence="1">
    <location>
        <begin position="6"/>
        <end position="25"/>
    </location>
</feature>
<accession>A0ABY9VLW6</accession>
<organism evidence="2 3">
    <name type="scientific">Mesobacillus jeotgali</name>
    <dbReference type="NCBI Taxonomy" id="129985"/>
    <lineage>
        <taxon>Bacteria</taxon>
        <taxon>Bacillati</taxon>
        <taxon>Bacillota</taxon>
        <taxon>Bacilli</taxon>
        <taxon>Bacillales</taxon>
        <taxon>Bacillaceae</taxon>
        <taxon>Mesobacillus</taxon>
    </lineage>
</organism>
<keyword evidence="1" id="KW-1133">Transmembrane helix</keyword>
<evidence type="ECO:0000313" key="3">
    <source>
        <dbReference type="Proteomes" id="UP001303324"/>
    </source>
</evidence>
<gene>
    <name evidence="2" type="ORF">RH061_09145</name>
</gene>
<reference evidence="2 3" key="1">
    <citation type="submission" date="2023-09" db="EMBL/GenBank/DDBJ databases">
        <title>Microbial mechanism of fulvic acid promoting antimony reduction mineralization in rice fields.</title>
        <authorList>
            <person name="Chen G."/>
            <person name="Lan J."/>
        </authorList>
    </citation>
    <scope>NUCLEOTIDE SEQUENCE [LARGE SCALE GENOMIC DNA]</scope>
    <source>
        <strain evidence="2 3">PS1</strain>
    </source>
</reference>